<protein>
    <submittedName>
        <fullName evidence="1">Uncharacterized protein</fullName>
    </submittedName>
</protein>
<sequence>MGTPNAFQFNLPHPGSIVNLGHLAVSPGQNLSLVGEASSTWEPWKPPAEKSPWRRFLENKCFAFPRKDTY</sequence>
<dbReference type="Proteomes" id="UP000095472">
    <property type="component" value="Chromosome"/>
</dbReference>
<organism evidence="1 2">
    <name type="scientific">Desertifilum tharense IPPAS B-1220</name>
    <dbReference type="NCBI Taxonomy" id="1781255"/>
    <lineage>
        <taxon>Bacteria</taxon>
        <taxon>Bacillati</taxon>
        <taxon>Cyanobacteriota</taxon>
        <taxon>Cyanophyceae</taxon>
        <taxon>Desertifilales</taxon>
        <taxon>Desertifilaceae</taxon>
        <taxon>Desertifilum</taxon>
    </lineage>
</organism>
<name>A0ACD5GXT1_9CYAN</name>
<evidence type="ECO:0000313" key="2">
    <source>
        <dbReference type="Proteomes" id="UP000095472"/>
    </source>
</evidence>
<reference evidence="1 2" key="1">
    <citation type="journal article" date="2016" name="Genome Announc.">
        <title>Draft Genome Sequence of the Thermotolerant Cyanobacterium Desertifilum sp. IPPAS B-1220.</title>
        <authorList>
            <person name="Mironov K.S."/>
            <person name="Sinetova M.A."/>
            <person name="Bolatkhan K."/>
            <person name="Zayadan B.K."/>
            <person name="Ustinova V.V."/>
            <person name="Kupriyanova E.V."/>
            <person name="Skrypnik A.N."/>
            <person name="Gogoleva N.E."/>
            <person name="Gogolev Y.V."/>
            <person name="Los D.A."/>
        </authorList>
    </citation>
    <scope>NUCLEOTIDE SEQUENCE [LARGE SCALE GENOMIC DNA]</scope>
    <source>
        <strain evidence="1 2">IPPAS B-1220</strain>
    </source>
</reference>
<proteinExistence type="predicted"/>
<dbReference type="EMBL" id="CP182909">
    <property type="protein sequence ID" value="XPM65430.1"/>
    <property type="molecule type" value="Genomic_DNA"/>
</dbReference>
<evidence type="ECO:0000313" key="1">
    <source>
        <dbReference type="EMBL" id="XPM65430.1"/>
    </source>
</evidence>
<accession>A0ACD5GXT1</accession>
<keyword evidence="2" id="KW-1185">Reference proteome</keyword>
<gene>
    <name evidence="1" type="ORF">BH720_006900</name>
</gene>